<feature type="compositionally biased region" description="Low complexity" evidence="1">
    <location>
        <begin position="524"/>
        <end position="541"/>
    </location>
</feature>
<sequence>MDQVKEQLAIVLKYGFWIGCSFVLLLSSYFWYSATSALDQERVSQTRKIEGAISEVASVEAKLSTHPNAVSHAQMQDLITRRQDDVLESWDNLFERQQEILTWPTEELKEDFTSKFMINGKAKVPIEVYVDFPTPASQEIVATLRSRYARYIENVLPDIAKIGGTEWTASFKSAAAMGMGGPPGMQSTFNRPTVDITGAKGGPLVKWDESSQSGLLSDLFPWRATGLPSTLNIYYSQENLWIWRQMMEIIATVNGAAQQPYQAKIHEINRLSIGSSVQFVAGSIASPGQAGMGMGMGGEMGQMAAQQAEMAAMMGSMGGAGYGGPGSSRTKSQGNDPADDRYVDESKKPIKGSTLRKALKSNQPTDVALAVAKRIPVMMSLKMNQRSVPELLAACGSAKLMIEVEQVRILPKSGASEASGGGMGSMMGGGGPPMDDGMGMGMGMGPMMGGGTAASTKPADEFPLDMTVEIYGLIYIYNPMNREQLGLEKITEKTVDKVVATISGDGEAKEERDEPVADQNDVLPTPDAAPANGAAPADGGAPVEGGAPGVGQPEIDPGTGPAADPAGEAPAQPAVDSAPVTGSPAKDPPDRAVSWLNSDTRWRKYQGDASRHFTPSHFADRKLLVS</sequence>
<proteinExistence type="predicted"/>
<feature type="transmembrane region" description="Helical" evidence="2">
    <location>
        <begin position="12"/>
        <end position="32"/>
    </location>
</feature>
<evidence type="ECO:0000256" key="2">
    <source>
        <dbReference type="SAM" id="Phobius"/>
    </source>
</evidence>
<evidence type="ECO:0000313" key="3">
    <source>
        <dbReference type="EMBL" id="TWT54594.1"/>
    </source>
</evidence>
<reference evidence="3 4" key="1">
    <citation type="submission" date="2019-02" db="EMBL/GenBank/DDBJ databases">
        <title>Deep-cultivation of Planctomycetes and their phenomic and genomic characterization uncovers novel biology.</title>
        <authorList>
            <person name="Wiegand S."/>
            <person name="Jogler M."/>
            <person name="Boedeker C."/>
            <person name="Pinto D."/>
            <person name="Vollmers J."/>
            <person name="Rivas-Marin E."/>
            <person name="Kohn T."/>
            <person name="Peeters S.H."/>
            <person name="Heuer A."/>
            <person name="Rast P."/>
            <person name="Oberbeckmann S."/>
            <person name="Bunk B."/>
            <person name="Jeske O."/>
            <person name="Meyerdierks A."/>
            <person name="Storesund J.E."/>
            <person name="Kallscheuer N."/>
            <person name="Luecker S."/>
            <person name="Lage O.M."/>
            <person name="Pohl T."/>
            <person name="Merkel B.J."/>
            <person name="Hornburger P."/>
            <person name="Mueller R.-W."/>
            <person name="Bruemmer F."/>
            <person name="Labrenz M."/>
            <person name="Spormann A.M."/>
            <person name="Op Den Camp H."/>
            <person name="Overmann J."/>
            <person name="Amann R."/>
            <person name="Jetten M.S.M."/>
            <person name="Mascher T."/>
            <person name="Medema M.H."/>
            <person name="Devos D.P."/>
            <person name="Kaster A.-K."/>
            <person name="Ovreas L."/>
            <person name="Rohde M."/>
            <person name="Galperin M.Y."/>
            <person name="Jogler C."/>
        </authorList>
    </citation>
    <scope>NUCLEOTIDE SEQUENCE [LARGE SCALE GENOMIC DNA]</scope>
    <source>
        <strain evidence="3 4">Pla22</strain>
    </source>
</reference>
<accession>A0A5C5WUH3</accession>
<dbReference type="AlphaFoldDB" id="A0A5C5WUH3"/>
<protein>
    <submittedName>
        <fullName evidence="3">Uncharacterized protein</fullName>
    </submittedName>
</protein>
<dbReference type="Proteomes" id="UP000316598">
    <property type="component" value="Unassembled WGS sequence"/>
</dbReference>
<keyword evidence="2" id="KW-1133">Transmembrane helix</keyword>
<name>A0A5C5WUH3_9BACT</name>
<organism evidence="3 4">
    <name type="scientific">Rubripirellula amarantea</name>
    <dbReference type="NCBI Taxonomy" id="2527999"/>
    <lineage>
        <taxon>Bacteria</taxon>
        <taxon>Pseudomonadati</taxon>
        <taxon>Planctomycetota</taxon>
        <taxon>Planctomycetia</taxon>
        <taxon>Pirellulales</taxon>
        <taxon>Pirellulaceae</taxon>
        <taxon>Rubripirellula</taxon>
    </lineage>
</organism>
<feature type="compositionally biased region" description="Basic and acidic residues" evidence="1">
    <location>
        <begin position="338"/>
        <end position="348"/>
    </location>
</feature>
<comment type="caution">
    <text evidence="3">The sequence shown here is derived from an EMBL/GenBank/DDBJ whole genome shotgun (WGS) entry which is preliminary data.</text>
</comment>
<dbReference type="EMBL" id="SJPI01000001">
    <property type="protein sequence ID" value="TWT54594.1"/>
    <property type="molecule type" value="Genomic_DNA"/>
</dbReference>
<keyword evidence="2" id="KW-0812">Transmembrane</keyword>
<feature type="region of interest" description="Disordered" evidence="1">
    <location>
        <begin position="319"/>
        <end position="363"/>
    </location>
</feature>
<feature type="compositionally biased region" description="Basic and acidic residues" evidence="1">
    <location>
        <begin position="506"/>
        <end position="515"/>
    </location>
</feature>
<keyword evidence="2" id="KW-0472">Membrane</keyword>
<evidence type="ECO:0000313" key="4">
    <source>
        <dbReference type="Proteomes" id="UP000316598"/>
    </source>
</evidence>
<keyword evidence="4" id="KW-1185">Reference proteome</keyword>
<feature type="compositionally biased region" description="Low complexity" evidence="1">
    <location>
        <begin position="550"/>
        <end position="574"/>
    </location>
</feature>
<dbReference type="RefSeq" id="WP_207310332.1">
    <property type="nucleotide sequence ID" value="NZ_SJPI01000001.1"/>
</dbReference>
<gene>
    <name evidence="3" type="ORF">Pla22_22440</name>
</gene>
<evidence type="ECO:0000256" key="1">
    <source>
        <dbReference type="SAM" id="MobiDB-lite"/>
    </source>
</evidence>
<feature type="region of interest" description="Disordered" evidence="1">
    <location>
        <begin position="503"/>
        <end position="593"/>
    </location>
</feature>